<dbReference type="PANTHER" id="PTHR35861">
    <property type="match status" value="1"/>
</dbReference>
<evidence type="ECO:0000313" key="5">
    <source>
        <dbReference type="EMBL" id="EEO27215.1"/>
    </source>
</evidence>
<dbReference type="Pfam" id="PF04984">
    <property type="entry name" value="Phage_sheath_1"/>
    <property type="match status" value="1"/>
</dbReference>
<name>C3X1X9_9BURK</name>
<dbReference type="InterPro" id="IPR020287">
    <property type="entry name" value="Tail_sheath_C"/>
</dbReference>
<dbReference type="InterPro" id="IPR035089">
    <property type="entry name" value="Phage_sheath_subtilisin"/>
</dbReference>
<accession>C3X1X9</accession>
<dbReference type="InterPro" id="IPR054564">
    <property type="entry name" value="Gp18_domIII_N"/>
</dbReference>
<dbReference type="Pfam" id="PF22671">
    <property type="entry name" value="Gp18_domIII_N"/>
    <property type="match status" value="1"/>
</dbReference>
<dbReference type="AlphaFoldDB" id="C3X1X9"/>
<evidence type="ECO:0000259" key="2">
    <source>
        <dbReference type="Pfam" id="PF04984"/>
    </source>
</evidence>
<dbReference type="HOGENOM" id="CLU_037707_0_0_4"/>
<dbReference type="PANTHER" id="PTHR35861:SF1">
    <property type="entry name" value="PHAGE TAIL SHEATH PROTEIN"/>
    <property type="match status" value="1"/>
</dbReference>
<proteinExistence type="inferred from homology"/>
<protein>
    <recommendedName>
        <fullName evidence="7">Tail sheath protein</fullName>
    </recommendedName>
</protein>
<gene>
    <name evidence="5" type="ORF">OFAG_00368</name>
</gene>
<dbReference type="eggNOG" id="COG3497">
    <property type="taxonomic scope" value="Bacteria"/>
</dbReference>
<reference evidence="5" key="1">
    <citation type="submission" date="2011-10" db="EMBL/GenBank/DDBJ databases">
        <title>The Genome Sequence of Oxalobacter formigenes HOxBLS.</title>
        <authorList>
            <consortium name="The Broad Institute Genome Sequencing Platform"/>
            <person name="Earl A."/>
            <person name="Ward D."/>
            <person name="Feldgarden M."/>
            <person name="Gevers D."/>
            <person name="Allison M.J."/>
            <person name="Humphrey S."/>
            <person name="Young S.K."/>
            <person name="Zeng Q."/>
            <person name="Gargeya S."/>
            <person name="Fitzgerald M."/>
            <person name="Haas B."/>
            <person name="Abouelleil A."/>
            <person name="Alvarado L."/>
            <person name="Arachchi H.M."/>
            <person name="Berlin A."/>
            <person name="Brown A."/>
            <person name="Chapman S.B."/>
            <person name="Chen Z."/>
            <person name="Dunbar C."/>
            <person name="Freedman E."/>
            <person name="Gearin G."/>
            <person name="Goldberg J."/>
            <person name="Griggs A."/>
            <person name="Gujja S."/>
            <person name="Heiman D."/>
            <person name="Howarth C."/>
            <person name="Larson L."/>
            <person name="Lui A."/>
            <person name="MacDonald P.J.P."/>
            <person name="Montmayeur A."/>
            <person name="Murphy C."/>
            <person name="Neiman D."/>
            <person name="Pearson M."/>
            <person name="Priest M."/>
            <person name="Roberts A."/>
            <person name="Saif S."/>
            <person name="Shea T."/>
            <person name="Shenoy N."/>
            <person name="Sisk P."/>
            <person name="Stolte C."/>
            <person name="Sykes S."/>
            <person name="Wortman J."/>
            <person name="Nusbaum C."/>
            <person name="Birren B."/>
        </authorList>
    </citation>
    <scope>NUCLEOTIDE SEQUENCE [LARGE SCALE GENOMIC DNA]</scope>
    <source>
        <strain evidence="5">HOxBLS</strain>
    </source>
</reference>
<comment type="similarity">
    <text evidence="1">Belongs to the myoviridae tail sheath protein family.</text>
</comment>
<feature type="domain" description="Tail sheath protein Gp18-like" evidence="4">
    <location>
        <begin position="28"/>
        <end position="88"/>
    </location>
</feature>
<keyword evidence="6" id="KW-1185">Reference proteome</keyword>
<feature type="domain" description="Tail sheath protein C-terminal" evidence="3">
    <location>
        <begin position="280"/>
        <end position="377"/>
    </location>
</feature>
<evidence type="ECO:0000259" key="4">
    <source>
        <dbReference type="Pfam" id="PF22671"/>
    </source>
</evidence>
<evidence type="ECO:0000256" key="1">
    <source>
        <dbReference type="ARBA" id="ARBA00008005"/>
    </source>
</evidence>
<dbReference type="RefSeq" id="WP_005876125.1">
    <property type="nucleotide sequence ID" value="NZ_CABMNL010000001.1"/>
</dbReference>
<dbReference type="EMBL" id="ACDP02000029">
    <property type="protein sequence ID" value="EEO27215.1"/>
    <property type="molecule type" value="Genomic_DNA"/>
</dbReference>
<evidence type="ECO:0008006" key="7">
    <source>
        <dbReference type="Google" id="ProtNLM"/>
    </source>
</evidence>
<evidence type="ECO:0000313" key="6">
    <source>
        <dbReference type="Proteomes" id="UP000003973"/>
    </source>
</evidence>
<evidence type="ECO:0000259" key="3">
    <source>
        <dbReference type="Pfam" id="PF17482"/>
    </source>
</evidence>
<dbReference type="InterPro" id="IPR052042">
    <property type="entry name" value="Tail_sheath_structural"/>
</dbReference>
<comment type="caution">
    <text evidence="5">The sequence shown here is derived from an EMBL/GenBank/DDBJ whole genome shotgun (WGS) entry which is preliminary data.</text>
</comment>
<sequence>MAGSDFHHGIRVDEINEGTIPIRTVSTAVIGMLATADDADPDVFPENTPVLITNVNGVLGNAGDKGTLARSLEAISQQTKPYTIVVRVPEGETEEETTSNVIGTSVSGKYTGSKALLASQARFGMKPRILGAPGLDNQAVTNALVSIGQQVRGFVYASCWNCESKEDAVAYRDEFGQRELMLIWPDFQNWDLVANKTADMFATAYALGLRAKIDEQTGWQKTLSNIVVNGPTGISKDVFWDLQDPATDAGYLNQNEVTTLINNGGYRFWGNRTAEKGGYFYFENYTRTAQILADTIAEAHFYFNDKDLHPSLVKDIIESVQSKFDTFKTEKRLLGGSVWFDEKYNSKENLKNGKLVVDYDYTPVPPLENLLFQQRITDRYLLDFSQQVNS</sequence>
<organism evidence="5 6">
    <name type="scientific">Oxalobacter paraformigenes</name>
    <dbReference type="NCBI Taxonomy" id="556268"/>
    <lineage>
        <taxon>Bacteria</taxon>
        <taxon>Pseudomonadati</taxon>
        <taxon>Pseudomonadota</taxon>
        <taxon>Betaproteobacteria</taxon>
        <taxon>Burkholderiales</taxon>
        <taxon>Oxalobacteraceae</taxon>
        <taxon>Oxalobacter</taxon>
    </lineage>
</organism>
<feature type="domain" description="Tail sheath protein subtilisin-like" evidence="2">
    <location>
        <begin position="108"/>
        <end position="274"/>
    </location>
</feature>
<dbReference type="Proteomes" id="UP000003973">
    <property type="component" value="Unassembled WGS sequence"/>
</dbReference>
<dbReference type="Pfam" id="PF17482">
    <property type="entry name" value="Phage_sheath_1C"/>
    <property type="match status" value="1"/>
</dbReference>